<dbReference type="InterPro" id="IPR016066">
    <property type="entry name" value="A-D-PHexomutase_CS"/>
</dbReference>
<organism evidence="13 14">
    <name type="scientific">Conexibacter stalactiti</name>
    <dbReference type="NCBI Taxonomy" id="1940611"/>
    <lineage>
        <taxon>Bacteria</taxon>
        <taxon>Bacillati</taxon>
        <taxon>Actinomycetota</taxon>
        <taxon>Thermoleophilia</taxon>
        <taxon>Solirubrobacterales</taxon>
        <taxon>Conexibacteraceae</taxon>
        <taxon>Conexibacter</taxon>
    </lineage>
</organism>
<dbReference type="NCBIfam" id="TIGR01455">
    <property type="entry name" value="glmM"/>
    <property type="match status" value="1"/>
</dbReference>
<proteinExistence type="inferred from homology"/>
<dbReference type="Pfam" id="PF02878">
    <property type="entry name" value="PGM_PMM_I"/>
    <property type="match status" value="1"/>
</dbReference>
<dbReference type="GO" id="GO:0008966">
    <property type="term" value="F:phosphoglucosamine mutase activity"/>
    <property type="evidence" value="ECO:0007669"/>
    <property type="project" value="UniProtKB-EC"/>
</dbReference>
<dbReference type="InterPro" id="IPR005846">
    <property type="entry name" value="A-D-PHexomutase_a/b/a-III"/>
</dbReference>
<dbReference type="Gene3D" id="3.30.310.50">
    <property type="entry name" value="Alpha-D-phosphohexomutase, C-terminal domain"/>
    <property type="match status" value="1"/>
</dbReference>
<evidence type="ECO:0000256" key="4">
    <source>
        <dbReference type="ARBA" id="ARBA00022842"/>
    </source>
</evidence>
<keyword evidence="5 6" id="KW-0413">Isomerase</keyword>
<dbReference type="Proteomes" id="UP001284601">
    <property type="component" value="Unassembled WGS sequence"/>
</dbReference>
<dbReference type="InterPro" id="IPR005843">
    <property type="entry name" value="A-D-PHexomutase_C"/>
</dbReference>
<evidence type="ECO:0000256" key="1">
    <source>
        <dbReference type="ARBA" id="ARBA00010231"/>
    </source>
</evidence>
<feature type="binding site" evidence="6">
    <location>
        <position position="241"/>
    </location>
    <ligand>
        <name>Mg(2+)</name>
        <dbReference type="ChEBI" id="CHEBI:18420"/>
    </ligand>
</feature>
<comment type="PTM">
    <text evidence="6">Activated by phosphorylation.</text>
</comment>
<dbReference type="EMBL" id="JAWSTH010000010">
    <property type="protein sequence ID" value="MDW5593957.1"/>
    <property type="molecule type" value="Genomic_DNA"/>
</dbReference>
<dbReference type="SUPFAM" id="SSF53738">
    <property type="entry name" value="Phosphoglucomutase, first 3 domains"/>
    <property type="match status" value="3"/>
</dbReference>
<protein>
    <recommendedName>
        <fullName evidence="6 8">Phosphoglucosamine mutase</fullName>
        <ecNumber evidence="6 8">5.4.2.10</ecNumber>
    </recommendedName>
</protein>
<feature type="domain" description="Alpha-D-phosphohexomutase alpha/beta/alpha" evidence="10">
    <location>
        <begin position="3"/>
        <end position="135"/>
    </location>
</feature>
<evidence type="ECO:0000259" key="12">
    <source>
        <dbReference type="Pfam" id="PF02880"/>
    </source>
</evidence>
<dbReference type="InterPro" id="IPR005844">
    <property type="entry name" value="A-D-PHexomutase_a/b/a-I"/>
</dbReference>
<evidence type="ECO:0000256" key="3">
    <source>
        <dbReference type="ARBA" id="ARBA00022723"/>
    </source>
</evidence>
<evidence type="ECO:0000313" key="14">
    <source>
        <dbReference type="Proteomes" id="UP001284601"/>
    </source>
</evidence>
<dbReference type="PROSITE" id="PS00710">
    <property type="entry name" value="PGM_PMM"/>
    <property type="match status" value="1"/>
</dbReference>
<feature type="binding site" evidence="6">
    <location>
        <position position="239"/>
    </location>
    <ligand>
        <name>Mg(2+)</name>
        <dbReference type="ChEBI" id="CHEBI:18420"/>
    </ligand>
</feature>
<dbReference type="InterPro" id="IPR005845">
    <property type="entry name" value="A-D-PHexomutase_a/b/a-II"/>
</dbReference>
<dbReference type="HAMAP" id="MF_01554_B">
    <property type="entry name" value="GlmM_B"/>
    <property type="match status" value="1"/>
</dbReference>
<feature type="domain" description="Alpha-D-phosphohexomutase C-terminal" evidence="9">
    <location>
        <begin position="369"/>
        <end position="438"/>
    </location>
</feature>
<feature type="domain" description="Alpha-D-phosphohexomutase alpha/beta/alpha" evidence="12">
    <location>
        <begin position="256"/>
        <end position="356"/>
    </location>
</feature>
<feature type="domain" description="Alpha-D-phosphohexomutase alpha/beta/alpha" evidence="11">
    <location>
        <begin position="157"/>
        <end position="252"/>
    </location>
</feature>
<feature type="binding site" evidence="6">
    <location>
        <position position="243"/>
    </location>
    <ligand>
        <name>Mg(2+)</name>
        <dbReference type="ChEBI" id="CHEBI:18420"/>
    </ligand>
</feature>
<reference evidence="14" key="1">
    <citation type="submission" date="2023-07" db="EMBL/GenBank/DDBJ databases">
        <title>Conexibacter stalactiti sp. nov., isolated from stalactites in a lava cave and emended description of the genus Conexibacter.</title>
        <authorList>
            <person name="Lee S.D."/>
        </authorList>
    </citation>
    <scope>NUCLEOTIDE SEQUENCE [LARGE SCALE GENOMIC DNA]</scope>
    <source>
        <strain evidence="14">KCTC 39840</strain>
    </source>
</reference>
<evidence type="ECO:0000256" key="5">
    <source>
        <dbReference type="ARBA" id="ARBA00023235"/>
    </source>
</evidence>
<evidence type="ECO:0000259" key="10">
    <source>
        <dbReference type="Pfam" id="PF02878"/>
    </source>
</evidence>
<name>A0ABU4HKX4_9ACTN</name>
<evidence type="ECO:0000256" key="6">
    <source>
        <dbReference type="HAMAP-Rule" id="MF_01554"/>
    </source>
</evidence>
<dbReference type="InterPro" id="IPR036900">
    <property type="entry name" value="A-D-PHexomutase_C_sf"/>
</dbReference>
<evidence type="ECO:0000256" key="2">
    <source>
        <dbReference type="ARBA" id="ARBA00022553"/>
    </source>
</evidence>
<keyword evidence="3 6" id="KW-0479">Metal-binding</keyword>
<comment type="cofactor">
    <cofactor evidence="6">
        <name>Mg(2+)</name>
        <dbReference type="ChEBI" id="CHEBI:18420"/>
    </cofactor>
    <text evidence="6">Binds 1 Mg(2+) ion per subunit.</text>
</comment>
<dbReference type="InterPro" id="IPR016055">
    <property type="entry name" value="A-D-PHexomutase_a/b/a-I/II/III"/>
</dbReference>
<dbReference type="EC" id="5.4.2.10" evidence="6 8"/>
<evidence type="ECO:0000256" key="8">
    <source>
        <dbReference type="RuleBase" id="RU004327"/>
    </source>
</evidence>
<accession>A0ABU4HKX4</accession>
<evidence type="ECO:0000256" key="7">
    <source>
        <dbReference type="RuleBase" id="RU004326"/>
    </source>
</evidence>
<evidence type="ECO:0000313" key="13">
    <source>
        <dbReference type="EMBL" id="MDW5593957.1"/>
    </source>
</evidence>
<dbReference type="Gene3D" id="3.40.120.10">
    <property type="entry name" value="Alpha-D-Glucose-1,6-Bisphosphate, subunit A, domain 3"/>
    <property type="match status" value="3"/>
</dbReference>
<dbReference type="Pfam" id="PF02880">
    <property type="entry name" value="PGM_PMM_III"/>
    <property type="match status" value="1"/>
</dbReference>
<dbReference type="PRINTS" id="PR00509">
    <property type="entry name" value="PGMPMM"/>
</dbReference>
<comment type="caution">
    <text evidence="13">The sequence shown here is derived from an EMBL/GenBank/DDBJ whole genome shotgun (WGS) entry which is preliminary data.</text>
</comment>
<dbReference type="RefSeq" id="WP_318596215.1">
    <property type="nucleotide sequence ID" value="NZ_JAWSTH010000010.1"/>
</dbReference>
<dbReference type="Pfam" id="PF02879">
    <property type="entry name" value="PGM_PMM_II"/>
    <property type="match status" value="1"/>
</dbReference>
<dbReference type="PANTHER" id="PTHR42946:SF1">
    <property type="entry name" value="PHOSPHOGLUCOMUTASE (ALPHA-D-GLUCOSE-1,6-BISPHOSPHATE-DEPENDENT)"/>
    <property type="match status" value="1"/>
</dbReference>
<feature type="binding site" description="via phosphate group" evidence="6">
    <location>
        <position position="103"/>
    </location>
    <ligand>
        <name>Mg(2+)</name>
        <dbReference type="ChEBI" id="CHEBI:18420"/>
    </ligand>
</feature>
<keyword evidence="14" id="KW-1185">Reference proteome</keyword>
<dbReference type="InterPro" id="IPR050060">
    <property type="entry name" value="Phosphoglucosamine_mutase"/>
</dbReference>
<feature type="modified residue" description="Phosphoserine" evidence="6">
    <location>
        <position position="103"/>
    </location>
</feature>
<dbReference type="InterPro" id="IPR005841">
    <property type="entry name" value="Alpha-D-phosphohexomutase_SF"/>
</dbReference>
<dbReference type="PANTHER" id="PTHR42946">
    <property type="entry name" value="PHOSPHOHEXOSE MUTASE"/>
    <property type="match status" value="1"/>
</dbReference>
<comment type="similarity">
    <text evidence="1 6 7">Belongs to the phosphohexose mutase family.</text>
</comment>
<dbReference type="InterPro" id="IPR006352">
    <property type="entry name" value="GlmM_bact"/>
</dbReference>
<keyword evidence="2 6" id="KW-0597">Phosphoprotein</keyword>
<feature type="active site" description="Phosphoserine intermediate" evidence="6">
    <location>
        <position position="103"/>
    </location>
</feature>
<keyword evidence="4 6" id="KW-0460">Magnesium</keyword>
<comment type="function">
    <text evidence="6 8">Catalyzes the conversion of glucosamine-6-phosphate to glucosamine-1-phosphate.</text>
</comment>
<sequence>MARRLFGTDGVRGVAGEFLSAELTLGLARAATARAATSAADGRPRVLVIRDTRESGEMLEAAVAAGVAAAGGVALLGGVLPTPAAPLLIARYGFDLGVVLSASHNPFADNGVKFFGADGDKLSDAVEEEIEALLDGEPVQPDELGGVRQLHGTLDDYLRELHVRFGGLDLAGRRILLDCANGATYKAAPEIFRRLGAHVDVLADTPDGRNINAGCGSTHLDQLAAAMRAGDHDAGFAFDGDGDRVLAVDGDGAVVDGDELIALAALHLRAQGRLRGDGVAVTVMTNYGFHAAMESAGIEVAITNVGDRYVLEALRARGWAFGGEQSGHIVELGFAPSGDGIASALLTLEALAGRPLTERRGMDKLPQRLVNVRLPDRPSLERAASDPQMLAAIERESAGLEGRGRVLVRASGTEPLLRVMVEAPADDEADAVCGRLVEQAEAAASQPAG</sequence>
<evidence type="ECO:0000259" key="11">
    <source>
        <dbReference type="Pfam" id="PF02879"/>
    </source>
</evidence>
<dbReference type="SUPFAM" id="SSF55957">
    <property type="entry name" value="Phosphoglucomutase, C-terminal domain"/>
    <property type="match status" value="1"/>
</dbReference>
<dbReference type="Pfam" id="PF00408">
    <property type="entry name" value="PGM_PMM_IV"/>
    <property type="match status" value="1"/>
</dbReference>
<comment type="catalytic activity">
    <reaction evidence="6 8">
        <text>alpha-D-glucosamine 1-phosphate = D-glucosamine 6-phosphate</text>
        <dbReference type="Rhea" id="RHEA:23424"/>
        <dbReference type="ChEBI" id="CHEBI:58516"/>
        <dbReference type="ChEBI" id="CHEBI:58725"/>
        <dbReference type="EC" id="5.4.2.10"/>
    </reaction>
</comment>
<gene>
    <name evidence="6 13" type="primary">glmM</name>
    <name evidence="13" type="ORF">R7226_06405</name>
</gene>
<evidence type="ECO:0000259" key="9">
    <source>
        <dbReference type="Pfam" id="PF00408"/>
    </source>
</evidence>